<gene>
    <name evidence="3" type="ORF">LTR25_006811</name>
</gene>
<dbReference type="InterPro" id="IPR018712">
    <property type="entry name" value="Tle1-like_cat"/>
</dbReference>
<feature type="compositionally biased region" description="Basic and acidic residues" evidence="1">
    <location>
        <begin position="506"/>
        <end position="518"/>
    </location>
</feature>
<dbReference type="EMBL" id="JAXLQG010000012">
    <property type="protein sequence ID" value="KAK5533831.1"/>
    <property type="molecule type" value="Genomic_DNA"/>
</dbReference>
<name>A0AAV9Q326_9PEZI</name>
<feature type="domain" description="T6SS Phospholipase effector Tle1-like catalytic" evidence="2">
    <location>
        <begin position="76"/>
        <end position="359"/>
    </location>
</feature>
<feature type="region of interest" description="Disordered" evidence="1">
    <location>
        <begin position="1"/>
        <end position="72"/>
    </location>
</feature>
<dbReference type="PANTHER" id="PTHR33840:SF1">
    <property type="entry name" value="TLE1 PHOSPHOLIPASE DOMAIN-CONTAINING PROTEIN"/>
    <property type="match status" value="1"/>
</dbReference>
<evidence type="ECO:0000313" key="4">
    <source>
        <dbReference type="Proteomes" id="UP001345827"/>
    </source>
</evidence>
<evidence type="ECO:0000313" key="3">
    <source>
        <dbReference type="EMBL" id="KAK5533831.1"/>
    </source>
</evidence>
<dbReference type="PANTHER" id="PTHR33840">
    <property type="match status" value="1"/>
</dbReference>
<dbReference type="InterPro" id="IPR029058">
    <property type="entry name" value="AB_hydrolase_fold"/>
</dbReference>
<proteinExistence type="predicted"/>
<comment type="caution">
    <text evidence="3">The sequence shown here is derived from an EMBL/GenBank/DDBJ whole genome shotgun (WGS) entry which is preliminary data.</text>
</comment>
<evidence type="ECO:0000259" key="2">
    <source>
        <dbReference type="Pfam" id="PF09994"/>
    </source>
</evidence>
<feature type="compositionally biased region" description="Gly residues" evidence="1">
    <location>
        <begin position="491"/>
        <end position="500"/>
    </location>
</feature>
<accession>A0AAV9Q326</accession>
<protein>
    <recommendedName>
        <fullName evidence="2">T6SS Phospholipase effector Tle1-like catalytic domain-containing protein</fullName>
    </recommendedName>
</protein>
<dbReference type="SUPFAM" id="SSF53474">
    <property type="entry name" value="alpha/beta-Hydrolases"/>
    <property type="match status" value="1"/>
</dbReference>
<feature type="region of interest" description="Disordered" evidence="1">
    <location>
        <begin position="487"/>
        <end position="614"/>
    </location>
</feature>
<evidence type="ECO:0000256" key="1">
    <source>
        <dbReference type="SAM" id="MobiDB-lite"/>
    </source>
</evidence>
<organism evidence="3 4">
    <name type="scientific">Vermiconidia calcicola</name>
    <dbReference type="NCBI Taxonomy" id="1690605"/>
    <lineage>
        <taxon>Eukaryota</taxon>
        <taxon>Fungi</taxon>
        <taxon>Dikarya</taxon>
        <taxon>Ascomycota</taxon>
        <taxon>Pezizomycotina</taxon>
        <taxon>Dothideomycetes</taxon>
        <taxon>Dothideomycetidae</taxon>
        <taxon>Mycosphaerellales</taxon>
        <taxon>Extremaceae</taxon>
        <taxon>Vermiconidia</taxon>
    </lineage>
</organism>
<feature type="compositionally biased region" description="Basic residues" evidence="1">
    <location>
        <begin position="604"/>
        <end position="614"/>
    </location>
</feature>
<dbReference type="AlphaFoldDB" id="A0AAV9Q326"/>
<sequence>MSRPPNPRSSVASGLAPPAPPGYPSSTHGSAIFPHPPPMSVAPTSRPQSRLEPPPLSATLGPMPGTLERPIQGPRKRLIVTCDGTWLDADNGILRNGTKQPPSNVSRIGWAIKDTSRDGIPQIVNYQAGVGTSGGAAARAVGGATGMGLKENMREAYTYVAINWKPGDEIFLIGFSRGAFTARSVGGLIGDLGLLTRAGLPYFNEIFEDWQHRADERYLSKFPETPFPEKGPFNAHYVHELSRRGLTTTHVPIKAVCCWDTVGSLGIPRVGWLESLGFQSRGMHAYEFYDTRLNPCVENAFQALALDERRGPFTPAVWEKKDNDRTNLVQCWFPGVHSNVGGGYDDQELANITLAWMMSKLEPFLDFRPSFLMGQWEETRAYYKSTGQKTRWWSFGEIYNSLRGVYSLTGAKTRTPGGYYRVDPSGRPTGKRLRNTNEYIHASVRARLGLQGPGLQDRGVYEPPALKDWTFDTELVPGSGGDGLMVVWTDRGGGGGGGGGSRKKGGGQDKIPEARMSETEMVLLRQSPRVDDFVNGLKPPGAKHEKRRSKRPDVNGGSVPPPMPMAGADPRRRSAAPPDGYPPADTNDERKRRKRRESRDPDRQRRRRSRRYDE</sequence>
<dbReference type="Pfam" id="PF09994">
    <property type="entry name" value="T6SS_Tle1-like_cat"/>
    <property type="match status" value="1"/>
</dbReference>
<dbReference type="Proteomes" id="UP001345827">
    <property type="component" value="Unassembled WGS sequence"/>
</dbReference>
<reference evidence="3 4" key="1">
    <citation type="submission" date="2023-06" db="EMBL/GenBank/DDBJ databases">
        <title>Black Yeasts Isolated from many extreme environments.</title>
        <authorList>
            <person name="Coleine C."/>
            <person name="Stajich J.E."/>
            <person name="Selbmann L."/>
        </authorList>
    </citation>
    <scope>NUCLEOTIDE SEQUENCE [LARGE SCALE GENOMIC DNA]</scope>
    <source>
        <strain evidence="3 4">CCFEE 5887</strain>
    </source>
</reference>
<keyword evidence="4" id="KW-1185">Reference proteome</keyword>